<feature type="compositionally biased region" description="Low complexity" evidence="1">
    <location>
        <begin position="256"/>
        <end position="266"/>
    </location>
</feature>
<dbReference type="EMBL" id="JARZHI010000001">
    <property type="protein sequence ID" value="MDI1427983.1"/>
    <property type="molecule type" value="Genomic_DNA"/>
</dbReference>
<evidence type="ECO:0000256" key="1">
    <source>
        <dbReference type="SAM" id="MobiDB-lite"/>
    </source>
</evidence>
<proteinExistence type="predicted"/>
<dbReference type="Pfam" id="PF04754">
    <property type="entry name" value="Transposase_31"/>
    <property type="match status" value="1"/>
</dbReference>
<dbReference type="RefSeq" id="WP_136965166.1">
    <property type="nucleotide sequence ID" value="NZ_JARZHI010000001.1"/>
</dbReference>
<accession>A0ABT6NI52</accession>
<dbReference type="InterPro" id="IPR051699">
    <property type="entry name" value="Rpn/YhgA-like_nuclease"/>
</dbReference>
<name>A0ABT6NI52_9BACT</name>
<sequence>MTDNPHDALFQYVFSNPEHAGPALRTMLPPALARKVDFATLTLSPGHFVDPELDAHRSDLLFSARIANRDAFIYVLWEHQSYVDAWLLLRLLEYMVQIWQSYRDEHPRSKKLPVIVPVVLHHSKTGWRAARRFEEIVDVDAAASEVLAYVPRFGVRKVGGDSVFDQIFYAGERLELKGFERGIEQSKREGRRDVLVRQLALRFGELPASALETLDVASIEALDRMTDRILTAATLAEVLGTEPPAAPKPARKAPARRASQPRSRKR</sequence>
<evidence type="ECO:0000259" key="2">
    <source>
        <dbReference type="Pfam" id="PF04754"/>
    </source>
</evidence>
<dbReference type="PANTHER" id="PTHR34611:SF2">
    <property type="entry name" value="INACTIVE RECOMBINATION-PROMOTING NUCLEASE-LIKE PROTEIN RPNE-RELATED"/>
    <property type="match status" value="1"/>
</dbReference>
<dbReference type="InterPro" id="IPR006842">
    <property type="entry name" value="Transposase_31"/>
</dbReference>
<comment type="caution">
    <text evidence="3">The sequence shown here is derived from an EMBL/GenBank/DDBJ whole genome shotgun (WGS) entry which is preliminary data.</text>
</comment>
<organism evidence="3 4">
    <name type="scientific">Polyangium sorediatum</name>
    <dbReference type="NCBI Taxonomy" id="889274"/>
    <lineage>
        <taxon>Bacteria</taxon>
        <taxon>Pseudomonadati</taxon>
        <taxon>Myxococcota</taxon>
        <taxon>Polyangia</taxon>
        <taxon>Polyangiales</taxon>
        <taxon>Polyangiaceae</taxon>
        <taxon>Polyangium</taxon>
    </lineage>
</organism>
<keyword evidence="4" id="KW-1185">Reference proteome</keyword>
<dbReference type="PANTHER" id="PTHR34611">
    <property type="match status" value="1"/>
</dbReference>
<feature type="region of interest" description="Disordered" evidence="1">
    <location>
        <begin position="240"/>
        <end position="266"/>
    </location>
</feature>
<gene>
    <name evidence="3" type="ORF">QHF89_00690</name>
</gene>
<evidence type="ECO:0000313" key="4">
    <source>
        <dbReference type="Proteomes" id="UP001160301"/>
    </source>
</evidence>
<reference evidence="3 4" key="1">
    <citation type="submission" date="2023-04" db="EMBL/GenBank/DDBJ databases">
        <title>The genome sequence of Polyangium sorediatum DSM14670.</title>
        <authorList>
            <person name="Zhang X."/>
        </authorList>
    </citation>
    <scope>NUCLEOTIDE SEQUENCE [LARGE SCALE GENOMIC DNA]</scope>
    <source>
        <strain evidence="3 4">DSM 14670</strain>
    </source>
</reference>
<dbReference type="Proteomes" id="UP001160301">
    <property type="component" value="Unassembled WGS sequence"/>
</dbReference>
<evidence type="ECO:0000313" key="3">
    <source>
        <dbReference type="EMBL" id="MDI1427983.1"/>
    </source>
</evidence>
<protein>
    <submittedName>
        <fullName evidence="3">Rpn family recombination-promoting nuclease/putative transposase</fullName>
    </submittedName>
</protein>
<feature type="domain" description="Transposase (putative) YhgA-like" evidence="2">
    <location>
        <begin position="4"/>
        <end position="147"/>
    </location>
</feature>